<dbReference type="GO" id="GO:0006957">
    <property type="term" value="P:complement activation, alternative pathway"/>
    <property type="evidence" value="ECO:0007669"/>
    <property type="project" value="UniProtKB-KW"/>
</dbReference>
<feature type="domain" description="MACPF" evidence="33">
    <location>
        <begin position="815"/>
        <end position="1161"/>
    </location>
</feature>
<evidence type="ECO:0000256" key="19">
    <source>
        <dbReference type="ARBA" id="ARBA00022859"/>
    </source>
</evidence>
<dbReference type="Pfam" id="PF21792">
    <property type="entry name" value="DAB2_SBM"/>
    <property type="match status" value="1"/>
</dbReference>
<dbReference type="InterPro" id="IPR036383">
    <property type="entry name" value="TSP1_rpt_sf"/>
</dbReference>
<feature type="compositionally biased region" description="Polar residues" evidence="31">
    <location>
        <begin position="695"/>
        <end position="711"/>
    </location>
</feature>
<evidence type="ECO:0000256" key="9">
    <source>
        <dbReference type="ARBA" id="ARBA00022525"/>
    </source>
</evidence>
<keyword evidence="26" id="KW-1053">Target membrane</keyword>
<name>A0A6B0S2R0_9CETA</name>
<dbReference type="PROSITE" id="PS50092">
    <property type="entry name" value="TSP1"/>
    <property type="match status" value="2"/>
</dbReference>
<evidence type="ECO:0000256" key="15">
    <source>
        <dbReference type="ARBA" id="ARBA00022729"/>
    </source>
</evidence>
<evidence type="ECO:0000256" key="25">
    <source>
        <dbReference type="ARBA" id="ARBA00023180"/>
    </source>
</evidence>
<sequence length="1247" mass="138341">MATKKKTQAQLSKDLRSKWCVHPQALGQDRSEATLIKRFKGEGVRYKAKLIGIDEVSAARGDKLCQDSMMKLKGVVAGARSKGEHKQKIFLTISFGGIKIFDEKTGALQHHHAVHEISYIAKDITDHRAFGYVCGKEGNHRFVAIKTAQAAEPVILDLRDLFQLIYELKQREELEKKAQKDKQCEQAVYQTILEEDVEDPVYQYIVFEAGHEPIRDPETEENIYQVPTSQKKEGVYDVPKSQPVSNGRAFEDFDERFAAATPNRNLPMDFDETFEATKAVTQLELFGDMSTPPDITSPPTPATPGDAFIPSSSHALPASADVCGSLPFGTAAVPSGYVAMGAVLPSFWGQQPLVQQQIAMGAQPPVAQVMPGAQPIAWGQPGLFPAAQQPWPAVAGQFPPAAFMPTQTVMPLPAAMFQGPLTPLATVPATGDSARSSPQTDKPRQKMGKEMFKDFQMAQPPPVPSRKPDQPSLTCTSEAFSSYFNKVGVAQDTDDCDDFDISQLNLTPVTSTTPSTNSPPTPAPRQSSPSKSSASHASDPTADDIFEEGFESPSKSEEQEATSVFSMCHFKEKSFAKYFWYNPEVECTIFTDVYSPETEADDRTPWVDSSWNRELQSDFLSQRENEDLQDMGLEGTGRAVSSLCCPGIFQCAQLQPLMGGAAGAHWTAPDVSSAEHSAPAGHHPRPGRGERPPSLGSNAVNESLAKTRQTRSVDVTPLPIDCELASWSSWTTCDPCQKKRYRHAYLIRPSQFHGEQCNFSDKEVEDCVSNRPCRSQVRCEGFVCAQTGRCINRRLLCNGDNDCGDQSDEANCRKTYKKCQQEMEQYWAIGSLASGINLFTNNLEGPVLDHRYYAGLCSPHYILNTRFRKPYNVENFIPQTRGKYDFTLTEYESYSDFEHNVTGTAISKSSFSLGFKIAGIFELGYSSMSNIGQHFISRIKRFSHTKSKFLHARSDLEVAHYKLKTRNLMLHHEFLQRVKQLPLEYSYGEYRDLFRDFGTHYITEAVLGGIYEYTLIMNKEAMDRGDYSLKNIHDCAKHDFKIGAAITSVYLKLGVSEAKCSDILNEIKDRNKKDSMVEDLVVLVRGGASEYVTALAYKELPTADLMQEWGDAVQYNPDIIKVKVMPLYELVTATDFAYSSTVKQNMKKALEEFQKEVDSCQCAPCQGNGVPVLKGTRCECICPAGFQGSACEVTHRKNVPIDGKWNCWSNWSPCSGGHKTRQRQCTNPPPGNGGNPCSGPASETLNC</sequence>
<evidence type="ECO:0000256" key="31">
    <source>
        <dbReference type="SAM" id="MobiDB-lite"/>
    </source>
</evidence>
<keyword evidence="11" id="KW-1052">Target cell membrane</keyword>
<feature type="region of interest" description="Disordered" evidence="31">
    <location>
        <begin position="426"/>
        <end position="445"/>
    </location>
</feature>
<dbReference type="GO" id="GO:0030154">
    <property type="term" value="P:cell differentiation"/>
    <property type="evidence" value="ECO:0007669"/>
    <property type="project" value="UniProtKB-KW"/>
</dbReference>
<evidence type="ECO:0000256" key="8">
    <source>
        <dbReference type="ARBA" id="ARBA00022490"/>
    </source>
</evidence>
<evidence type="ECO:0000256" key="3">
    <source>
        <dbReference type="ARBA" id="ARBA00004613"/>
    </source>
</evidence>
<dbReference type="InterPro" id="IPR023415">
    <property type="entry name" value="LDLR_class-A_CS"/>
</dbReference>
<dbReference type="Pfam" id="PF01823">
    <property type="entry name" value="MACPF"/>
    <property type="match status" value="1"/>
</dbReference>
<dbReference type="InterPro" id="IPR011993">
    <property type="entry name" value="PH-like_dom_sf"/>
</dbReference>
<dbReference type="GO" id="GO:0044218">
    <property type="term" value="C:other organism cell membrane"/>
    <property type="evidence" value="ECO:0007669"/>
    <property type="project" value="UniProtKB-KW"/>
</dbReference>
<dbReference type="PROSITE" id="PS01179">
    <property type="entry name" value="PID"/>
    <property type="match status" value="1"/>
</dbReference>
<dbReference type="SMART" id="SM00209">
    <property type="entry name" value="TSP1"/>
    <property type="match status" value="2"/>
</dbReference>
<keyword evidence="7" id="KW-0217">Developmental protein</keyword>
<dbReference type="GO" id="GO:0006958">
    <property type="term" value="P:complement activation, classical pathway"/>
    <property type="evidence" value="ECO:0007669"/>
    <property type="project" value="UniProtKB-KW"/>
</dbReference>
<dbReference type="SUPFAM" id="SSF82895">
    <property type="entry name" value="TSP-1 type 1 repeat"/>
    <property type="match status" value="2"/>
</dbReference>
<dbReference type="InterPro" id="IPR048559">
    <property type="entry name" value="DAB1/2_SBM"/>
</dbReference>
<dbReference type="Pfam" id="PF00090">
    <property type="entry name" value="TSP_1"/>
    <property type="match status" value="2"/>
</dbReference>
<comment type="subunit">
    <text evidence="29">Heterotrimer of 3 chains: alpha (C8A), beta (C8B) and gamma (C8G); the alpha and gamma chains are disulfide bonded. Component of the membrane attack complex (MAC), composed of complement C5b, C6, C7, C8A, C8B, C8G and multiple copies of the pore-forming subunit C9.</text>
</comment>
<dbReference type="InterPro" id="IPR001862">
    <property type="entry name" value="MAC_perforin"/>
</dbReference>
<dbReference type="CDD" id="cd00112">
    <property type="entry name" value="LDLa"/>
    <property type="match status" value="1"/>
</dbReference>
<dbReference type="PANTHER" id="PTHR45742:SF5">
    <property type="entry name" value="COMPLEMENT COMPONENT C8 BETA CHAIN"/>
    <property type="match status" value="1"/>
</dbReference>
<evidence type="ECO:0000256" key="16">
    <source>
        <dbReference type="ARBA" id="ARBA00022737"/>
    </source>
</evidence>
<dbReference type="PROSITE" id="PS01186">
    <property type="entry name" value="EGF_2"/>
    <property type="match status" value="1"/>
</dbReference>
<accession>A0A6B0S2R0</accession>
<dbReference type="Pfam" id="PF00640">
    <property type="entry name" value="PID"/>
    <property type="match status" value="1"/>
</dbReference>
<evidence type="ECO:0000256" key="13">
    <source>
        <dbReference type="ARBA" id="ARBA00022588"/>
    </source>
</evidence>
<dbReference type="PANTHER" id="PTHR45742">
    <property type="entry name" value="COMPLEMENT COMPONENT C6"/>
    <property type="match status" value="1"/>
</dbReference>
<dbReference type="InterPro" id="IPR048831">
    <property type="entry name" value="C8A_B_C6_EGF-like"/>
</dbReference>
<dbReference type="SMART" id="SM00192">
    <property type="entry name" value="LDLa"/>
    <property type="match status" value="1"/>
</dbReference>
<comment type="similarity">
    <text evidence="4">Belongs to the complement C6/C7/C8/C9 family.</text>
</comment>
<dbReference type="InterPro" id="IPR006020">
    <property type="entry name" value="PTB/PI_dom"/>
</dbReference>
<dbReference type="Gene3D" id="2.20.100.10">
    <property type="entry name" value="Thrombospondin type-1 (TSP1) repeat"/>
    <property type="match status" value="2"/>
</dbReference>
<feature type="compositionally biased region" description="Acidic residues" evidence="31">
    <location>
        <begin position="541"/>
        <end position="550"/>
    </location>
</feature>
<keyword evidence="18" id="KW-0204">Cytolysis</keyword>
<evidence type="ECO:0000256" key="29">
    <source>
        <dbReference type="ARBA" id="ARBA00093472"/>
    </source>
</evidence>
<comment type="function">
    <text evidence="28">Component of the membrane attack complex (MAC), a multiprotein complex activated by the complement cascade, which inserts into a target cell membrane and forms a pore, leading to target cell membrane rupture and cell lysis. The MAC is initiated by proteolytic cleavage of C5 into complement C5b in response to the classical, alternative, lectin and GZMK complement pathways. The complement pathways consist in a cascade of proteins that leads to phagocytosis and breakdown of pathogens and signaling that strengthens the adaptive immune system. C8B, together with C8A and C8G, inserts into the target membrane, but does not form pores by itself. During MAC assembly, associates with C5b, C6 and C7 to form the C5b8 intermediate complex that inserts into the target membrane and traverses the bilayer increasing membrane rigidity.</text>
</comment>
<dbReference type="InterPro" id="IPR048561">
    <property type="entry name" value="Dab_PTB"/>
</dbReference>
<dbReference type="InterPro" id="IPR000884">
    <property type="entry name" value="TSP1_rpt"/>
</dbReference>
<dbReference type="FunFam" id="4.10.400.10:FF:000069">
    <property type="entry name" value="complement component C8 beta chain"/>
    <property type="match status" value="1"/>
</dbReference>
<keyword evidence="16" id="KW-0677">Repeat</keyword>
<dbReference type="Pfam" id="PF21195">
    <property type="entry name" value="EGF_C8A_B_C6"/>
    <property type="match status" value="1"/>
</dbReference>
<feature type="region of interest" description="Disordered" evidence="31">
    <location>
        <begin position="668"/>
        <end position="711"/>
    </location>
</feature>
<dbReference type="SMART" id="SM00462">
    <property type="entry name" value="PTB"/>
    <property type="match status" value="1"/>
</dbReference>
<dbReference type="GO" id="GO:0005576">
    <property type="term" value="C:extracellular region"/>
    <property type="evidence" value="ECO:0007669"/>
    <property type="project" value="UniProtKB-SubCell"/>
</dbReference>
<feature type="domain" description="PID" evidence="32">
    <location>
        <begin position="41"/>
        <end position="173"/>
    </location>
</feature>
<keyword evidence="17" id="KW-0221">Differentiation</keyword>
<dbReference type="SUPFAM" id="SSF57424">
    <property type="entry name" value="LDL receptor-like module"/>
    <property type="match status" value="1"/>
</dbReference>
<dbReference type="FunFam" id="2.30.29.30:FF:000035">
    <property type="entry name" value="Disabled homolog 2 isoform 1"/>
    <property type="match status" value="1"/>
</dbReference>
<keyword evidence="9" id="KW-0964">Secreted</keyword>
<evidence type="ECO:0000313" key="35">
    <source>
        <dbReference type="Proteomes" id="UP000322234"/>
    </source>
</evidence>
<evidence type="ECO:0000259" key="32">
    <source>
        <dbReference type="PROSITE" id="PS01179"/>
    </source>
</evidence>
<dbReference type="Proteomes" id="UP000322234">
    <property type="component" value="Unassembled WGS sequence"/>
</dbReference>
<dbReference type="InterPro" id="IPR000742">
    <property type="entry name" value="EGF"/>
</dbReference>
<dbReference type="SUPFAM" id="SSF50729">
    <property type="entry name" value="PH domain-like"/>
    <property type="match status" value="1"/>
</dbReference>
<keyword evidence="20" id="KW-0180">Complement pathway</keyword>
<feature type="compositionally biased region" description="Low complexity" evidence="31">
    <location>
        <begin position="507"/>
        <end position="516"/>
    </location>
</feature>
<dbReference type="GO" id="GO:0005737">
    <property type="term" value="C:cytoplasm"/>
    <property type="evidence" value="ECO:0007669"/>
    <property type="project" value="UniProtKB-SubCell"/>
</dbReference>
<evidence type="ECO:0000256" key="5">
    <source>
        <dbReference type="ARBA" id="ARBA00013949"/>
    </source>
</evidence>
<keyword evidence="35" id="KW-1185">Reference proteome</keyword>
<dbReference type="InterPro" id="IPR020864">
    <property type="entry name" value="MACPF"/>
</dbReference>
<keyword evidence="12" id="KW-0597">Phosphoprotein</keyword>
<dbReference type="InterPro" id="IPR020863">
    <property type="entry name" value="MACPF_CS"/>
</dbReference>
<dbReference type="FunFam" id="2.20.100.10:FF:000082">
    <property type="entry name" value="Complement component C8 beta chain"/>
    <property type="match status" value="1"/>
</dbReference>
<evidence type="ECO:0000256" key="6">
    <source>
        <dbReference type="ARBA" id="ARBA00022452"/>
    </source>
</evidence>
<reference evidence="34" key="1">
    <citation type="submission" date="2019-10" db="EMBL/GenBank/DDBJ databases">
        <title>The sequence and de novo assembly of the wild yak genome.</title>
        <authorList>
            <person name="Liu Y."/>
        </authorList>
    </citation>
    <scope>NUCLEOTIDE SEQUENCE [LARGE SCALE GENOMIC DNA]</scope>
    <source>
        <strain evidence="34">WY2019</strain>
    </source>
</reference>
<comment type="caution">
    <text evidence="30">Lacks conserved residue(s) required for the propagation of feature annotation.</text>
</comment>
<keyword evidence="10" id="KW-0245">EGF-like domain</keyword>
<evidence type="ECO:0000313" key="34">
    <source>
        <dbReference type="EMBL" id="MXQ95751.1"/>
    </source>
</evidence>
<feature type="region of interest" description="Disordered" evidence="31">
    <location>
        <begin position="506"/>
        <end position="558"/>
    </location>
</feature>
<dbReference type="PROSITE" id="PS50068">
    <property type="entry name" value="LDLRA_2"/>
    <property type="match status" value="1"/>
</dbReference>
<dbReference type="EMBL" id="VBQZ03000144">
    <property type="protein sequence ID" value="MXQ95751.1"/>
    <property type="molecule type" value="Genomic_DNA"/>
</dbReference>
<evidence type="ECO:0000256" key="7">
    <source>
        <dbReference type="ARBA" id="ARBA00022473"/>
    </source>
</evidence>
<dbReference type="SMART" id="SM00457">
    <property type="entry name" value="MACPF"/>
    <property type="match status" value="1"/>
</dbReference>
<dbReference type="PROSITE" id="PS00279">
    <property type="entry name" value="MACPF_1"/>
    <property type="match status" value="1"/>
</dbReference>
<dbReference type="PROSITE" id="PS01209">
    <property type="entry name" value="LDLRA_1"/>
    <property type="match status" value="1"/>
</dbReference>
<evidence type="ECO:0000256" key="26">
    <source>
        <dbReference type="ARBA" id="ARBA00023298"/>
    </source>
</evidence>
<evidence type="ECO:0000256" key="30">
    <source>
        <dbReference type="PROSITE-ProRule" id="PRU00124"/>
    </source>
</evidence>
<dbReference type="PRINTS" id="PR01705">
    <property type="entry name" value="TSP1REPEAT"/>
</dbReference>
<organism evidence="34 35">
    <name type="scientific">Bos mutus</name>
    <name type="common">wild yak</name>
    <dbReference type="NCBI Taxonomy" id="72004"/>
    <lineage>
        <taxon>Eukaryota</taxon>
        <taxon>Metazoa</taxon>
        <taxon>Chordata</taxon>
        <taxon>Craniata</taxon>
        <taxon>Vertebrata</taxon>
        <taxon>Euteleostomi</taxon>
        <taxon>Mammalia</taxon>
        <taxon>Eutheria</taxon>
        <taxon>Laurasiatheria</taxon>
        <taxon>Artiodactyla</taxon>
        <taxon>Ruminantia</taxon>
        <taxon>Pecora</taxon>
        <taxon>Bovidae</taxon>
        <taxon>Bovinae</taxon>
        <taxon>Bos</taxon>
    </lineage>
</organism>
<evidence type="ECO:0000256" key="4">
    <source>
        <dbReference type="ARBA" id="ARBA00009214"/>
    </source>
</evidence>
<evidence type="ECO:0000256" key="1">
    <source>
        <dbReference type="ARBA" id="ARBA00004276"/>
    </source>
</evidence>
<evidence type="ECO:0000256" key="24">
    <source>
        <dbReference type="ARBA" id="ARBA00023162"/>
    </source>
</evidence>
<dbReference type="PRINTS" id="PR00764">
    <property type="entry name" value="COMPLEMENTC9"/>
</dbReference>
<dbReference type="AlphaFoldDB" id="A0A6B0S2R0"/>
<evidence type="ECO:0000256" key="20">
    <source>
        <dbReference type="ARBA" id="ARBA00022875"/>
    </source>
</evidence>
<feature type="disulfide bond" evidence="30">
    <location>
        <begin position="797"/>
        <end position="812"/>
    </location>
</feature>
<evidence type="ECO:0000256" key="17">
    <source>
        <dbReference type="ARBA" id="ARBA00022782"/>
    </source>
</evidence>
<dbReference type="InterPro" id="IPR002172">
    <property type="entry name" value="LDrepeatLR_classA_rpt"/>
</dbReference>
<keyword evidence="15" id="KW-0732">Signal</keyword>
<feature type="compositionally biased region" description="Low complexity" evidence="31">
    <location>
        <begin position="524"/>
        <end position="538"/>
    </location>
</feature>
<evidence type="ECO:0000256" key="14">
    <source>
        <dbReference type="ARBA" id="ARBA00022692"/>
    </source>
</evidence>
<evidence type="ECO:0000259" key="33">
    <source>
        <dbReference type="PROSITE" id="PS51412"/>
    </source>
</evidence>
<evidence type="ECO:0000256" key="18">
    <source>
        <dbReference type="ARBA" id="ARBA00022852"/>
    </source>
</evidence>
<comment type="caution">
    <text evidence="34">The sequence shown here is derived from an EMBL/GenBank/DDBJ whole genome shotgun (WGS) entry which is preliminary data.</text>
</comment>
<keyword evidence="24" id="KW-0179">Complement alternate pathway</keyword>
<evidence type="ECO:0000256" key="10">
    <source>
        <dbReference type="ARBA" id="ARBA00022536"/>
    </source>
</evidence>
<gene>
    <name evidence="34" type="ORF">E5288_WYG002906</name>
</gene>
<dbReference type="PROSITE" id="PS00022">
    <property type="entry name" value="EGF_1"/>
    <property type="match status" value="1"/>
</dbReference>
<evidence type="ECO:0000256" key="21">
    <source>
        <dbReference type="ARBA" id="ARBA00023058"/>
    </source>
</evidence>
<evidence type="ECO:0000256" key="28">
    <source>
        <dbReference type="ARBA" id="ARBA00093292"/>
    </source>
</evidence>
<proteinExistence type="inferred from homology"/>
<dbReference type="GO" id="GO:0031640">
    <property type="term" value="P:killing of cells of another organism"/>
    <property type="evidence" value="ECO:0007669"/>
    <property type="project" value="UniProtKB-KW"/>
</dbReference>
<keyword evidence="19" id="KW-0391">Immunity</keyword>
<evidence type="ECO:0000256" key="27">
    <source>
        <dbReference type="ARBA" id="ARBA00031383"/>
    </source>
</evidence>
<keyword evidence="23 30" id="KW-1015">Disulfide bond</keyword>
<comment type="subcellular location">
    <subcellularLocation>
        <location evidence="2">Cytoplasm</location>
    </subcellularLocation>
    <subcellularLocation>
        <location evidence="3">Secreted</location>
    </subcellularLocation>
    <subcellularLocation>
        <location evidence="1">Target cell membrane</location>
        <topology evidence="1">Multi-pass membrane protein</topology>
    </subcellularLocation>
</comment>
<protein>
    <recommendedName>
        <fullName evidence="5">Complement component C8 beta chain</fullName>
    </recommendedName>
    <alternativeName>
        <fullName evidence="27">Complement component 8 subunit beta</fullName>
    </alternativeName>
</protein>
<keyword evidence="13" id="KW-0399">Innate immunity</keyword>
<keyword evidence="22" id="KW-0472">Membrane</keyword>
<dbReference type="CDD" id="cd01215">
    <property type="entry name" value="PTB_Dab"/>
    <property type="match status" value="1"/>
</dbReference>
<dbReference type="PROSITE" id="PS51412">
    <property type="entry name" value="MACPF_2"/>
    <property type="match status" value="1"/>
</dbReference>
<evidence type="ECO:0000256" key="11">
    <source>
        <dbReference type="ARBA" id="ARBA00022537"/>
    </source>
</evidence>
<dbReference type="Gene3D" id="2.30.29.30">
    <property type="entry name" value="Pleckstrin-homology domain (PH domain)/Phosphotyrosine-binding domain (PTB)"/>
    <property type="match status" value="1"/>
</dbReference>
<keyword evidence="25" id="KW-0325">Glycoprotein</keyword>
<dbReference type="Gene3D" id="2.10.25.10">
    <property type="entry name" value="Laminin"/>
    <property type="match status" value="1"/>
</dbReference>
<keyword evidence="21" id="KW-0473">Membrane attack complex</keyword>
<keyword evidence="6" id="KW-1134">Transmembrane beta strand</keyword>
<evidence type="ECO:0000256" key="23">
    <source>
        <dbReference type="ARBA" id="ARBA00023157"/>
    </source>
</evidence>
<evidence type="ECO:0000256" key="2">
    <source>
        <dbReference type="ARBA" id="ARBA00004496"/>
    </source>
</evidence>
<dbReference type="GO" id="GO:0005579">
    <property type="term" value="C:membrane attack complex"/>
    <property type="evidence" value="ECO:0007669"/>
    <property type="project" value="UniProtKB-KW"/>
</dbReference>
<evidence type="ECO:0000256" key="12">
    <source>
        <dbReference type="ARBA" id="ARBA00022553"/>
    </source>
</evidence>
<evidence type="ECO:0000256" key="22">
    <source>
        <dbReference type="ARBA" id="ARBA00023136"/>
    </source>
</evidence>
<keyword evidence="14" id="KW-0812">Transmembrane</keyword>
<dbReference type="InterPro" id="IPR036055">
    <property type="entry name" value="LDL_receptor-like_sf"/>
</dbReference>
<keyword evidence="8" id="KW-0963">Cytoplasm</keyword>
<dbReference type="Gene3D" id="4.10.400.10">
    <property type="entry name" value="Low-density Lipoprotein Receptor"/>
    <property type="match status" value="1"/>
</dbReference>
<dbReference type="Pfam" id="PF00057">
    <property type="entry name" value="Ldl_recept_a"/>
    <property type="match status" value="1"/>
</dbReference>